<sequence length="166" mass="18360">MRLRRLIKGYGHCNFNLRVDKYVLSGNRRDIWITGGLVCGRANENYRSESCLDVTDAVSGGVSSHWEARMLQGSIMAASLAEPSLVRIDPVTLAALQDTGWYSVNLSRAQSLVWGEVVKAEILMPVLCLSIALTLMPAAMFIYWKCSSARVHAAVQAPYRLQLVTT</sequence>
<protein>
    <recommendedName>
        <fullName evidence="8">Leishmanolysin-like peptidase</fullName>
        <ecNumber evidence="8">3.4.24.-</ecNumber>
    </recommendedName>
</protein>
<keyword evidence="6 7" id="KW-0482">Metalloprotease</keyword>
<keyword evidence="11" id="KW-1185">Reference proteome</keyword>
<dbReference type="Proteomes" id="UP000324632">
    <property type="component" value="Chromosome 3"/>
</dbReference>
<dbReference type="EMBL" id="SOYY01000003">
    <property type="protein sequence ID" value="KAA0723147.1"/>
    <property type="molecule type" value="Genomic_DNA"/>
</dbReference>
<gene>
    <name evidence="10" type="ORF">E1301_Tti005266</name>
</gene>
<feature type="transmembrane region" description="Helical" evidence="9">
    <location>
        <begin position="122"/>
        <end position="144"/>
    </location>
</feature>
<evidence type="ECO:0000313" key="11">
    <source>
        <dbReference type="Proteomes" id="UP000324632"/>
    </source>
</evidence>
<dbReference type="GO" id="GO:0006508">
    <property type="term" value="P:proteolysis"/>
    <property type="evidence" value="ECO:0007669"/>
    <property type="project" value="UniProtKB-KW"/>
</dbReference>
<feature type="binding site" evidence="7">
    <location>
        <position position="65"/>
    </location>
    <ligand>
        <name>Zn(2+)</name>
        <dbReference type="ChEBI" id="CHEBI:29105"/>
        <note>catalytic</note>
    </ligand>
</feature>
<keyword evidence="5 7" id="KW-0862">Zinc</keyword>
<dbReference type="GO" id="GO:0007155">
    <property type="term" value="P:cell adhesion"/>
    <property type="evidence" value="ECO:0007669"/>
    <property type="project" value="InterPro"/>
</dbReference>
<keyword evidence="9" id="KW-0472">Membrane</keyword>
<evidence type="ECO:0000256" key="6">
    <source>
        <dbReference type="ARBA" id="ARBA00023049"/>
    </source>
</evidence>
<name>A0A5A9PQV3_9TELE</name>
<keyword evidence="4 8" id="KW-0378">Hydrolase</keyword>
<proteinExistence type="inferred from homology"/>
<evidence type="ECO:0000256" key="5">
    <source>
        <dbReference type="ARBA" id="ARBA00022833"/>
    </source>
</evidence>
<keyword evidence="2 8" id="KW-0645">Protease</keyword>
<dbReference type="EC" id="3.4.24.-" evidence="8"/>
<dbReference type="PANTHER" id="PTHR10942:SF6">
    <property type="entry name" value="CILIATED LEFT-RIGHT ORGANIZER METALLOPEPTIDASE"/>
    <property type="match status" value="1"/>
</dbReference>
<evidence type="ECO:0000256" key="9">
    <source>
        <dbReference type="SAM" id="Phobius"/>
    </source>
</evidence>
<reference evidence="10 11" key="1">
    <citation type="journal article" date="2019" name="Mol. Ecol. Resour.">
        <title>Chromosome-level genome assembly of Triplophysa tibetana, a fish adapted to the harsh high-altitude environment of the Tibetan Plateau.</title>
        <authorList>
            <person name="Yang X."/>
            <person name="Liu H."/>
            <person name="Ma Z."/>
            <person name="Zou Y."/>
            <person name="Zou M."/>
            <person name="Mao Y."/>
            <person name="Li X."/>
            <person name="Wang H."/>
            <person name="Chen T."/>
            <person name="Wang W."/>
            <person name="Yang R."/>
        </authorList>
    </citation>
    <scope>NUCLEOTIDE SEQUENCE [LARGE SCALE GENOMIC DNA]</scope>
    <source>
        <strain evidence="10">TTIB1903HZAU</strain>
        <tissue evidence="10">Muscle</tissue>
    </source>
</reference>
<evidence type="ECO:0000256" key="7">
    <source>
        <dbReference type="PIRSR" id="PIRSR601577-2"/>
    </source>
</evidence>
<dbReference type="SUPFAM" id="SSF55486">
    <property type="entry name" value="Metalloproteases ('zincins'), catalytic domain"/>
    <property type="match status" value="1"/>
</dbReference>
<keyword evidence="3 7" id="KW-0479">Metal-binding</keyword>
<dbReference type="InterPro" id="IPR001577">
    <property type="entry name" value="Peptidase_M8"/>
</dbReference>
<dbReference type="GO" id="GO:0046872">
    <property type="term" value="F:metal ion binding"/>
    <property type="evidence" value="ECO:0007669"/>
    <property type="project" value="UniProtKB-KW"/>
</dbReference>
<dbReference type="AlphaFoldDB" id="A0A5A9PQV3"/>
<dbReference type="PANTHER" id="PTHR10942">
    <property type="entry name" value="LEISHMANOLYSIN-LIKE PEPTIDASE"/>
    <property type="match status" value="1"/>
</dbReference>
<comment type="caution">
    <text evidence="10">The sequence shown here is derived from an EMBL/GenBank/DDBJ whole genome shotgun (WGS) entry which is preliminary data.</text>
</comment>
<evidence type="ECO:0000256" key="4">
    <source>
        <dbReference type="ARBA" id="ARBA00022801"/>
    </source>
</evidence>
<keyword evidence="9" id="KW-1133">Transmembrane helix</keyword>
<evidence type="ECO:0000256" key="2">
    <source>
        <dbReference type="ARBA" id="ARBA00022670"/>
    </source>
</evidence>
<evidence type="ECO:0000256" key="3">
    <source>
        <dbReference type="ARBA" id="ARBA00022723"/>
    </source>
</evidence>
<evidence type="ECO:0000256" key="1">
    <source>
        <dbReference type="ARBA" id="ARBA00005860"/>
    </source>
</evidence>
<dbReference type="GO" id="GO:0016020">
    <property type="term" value="C:membrane"/>
    <property type="evidence" value="ECO:0007669"/>
    <property type="project" value="InterPro"/>
</dbReference>
<evidence type="ECO:0000256" key="8">
    <source>
        <dbReference type="RuleBase" id="RU366077"/>
    </source>
</evidence>
<dbReference type="GO" id="GO:0005737">
    <property type="term" value="C:cytoplasm"/>
    <property type="evidence" value="ECO:0007669"/>
    <property type="project" value="TreeGrafter"/>
</dbReference>
<comment type="similarity">
    <text evidence="1 8">Belongs to the peptidase M8 family.</text>
</comment>
<accession>A0A5A9PQV3</accession>
<dbReference type="GO" id="GO:0004222">
    <property type="term" value="F:metalloendopeptidase activity"/>
    <property type="evidence" value="ECO:0007669"/>
    <property type="project" value="UniProtKB-UniRule"/>
</dbReference>
<comment type="cofactor">
    <cofactor evidence="7 8">
        <name>Zn(2+)</name>
        <dbReference type="ChEBI" id="CHEBI:29105"/>
    </cofactor>
    <text evidence="7 8">Binds 1 zinc ion per subunit.</text>
</comment>
<dbReference type="Pfam" id="PF01457">
    <property type="entry name" value="Peptidase_M8"/>
    <property type="match status" value="1"/>
</dbReference>
<dbReference type="Gene3D" id="3.90.132.10">
    <property type="entry name" value="Leishmanolysin , domain 2"/>
    <property type="match status" value="1"/>
</dbReference>
<evidence type="ECO:0000313" key="10">
    <source>
        <dbReference type="EMBL" id="KAA0723147.1"/>
    </source>
</evidence>
<keyword evidence="9" id="KW-0812">Transmembrane</keyword>
<organism evidence="10 11">
    <name type="scientific">Triplophysa tibetana</name>
    <dbReference type="NCBI Taxonomy" id="1572043"/>
    <lineage>
        <taxon>Eukaryota</taxon>
        <taxon>Metazoa</taxon>
        <taxon>Chordata</taxon>
        <taxon>Craniata</taxon>
        <taxon>Vertebrata</taxon>
        <taxon>Euteleostomi</taxon>
        <taxon>Actinopterygii</taxon>
        <taxon>Neopterygii</taxon>
        <taxon>Teleostei</taxon>
        <taxon>Ostariophysi</taxon>
        <taxon>Cypriniformes</taxon>
        <taxon>Nemacheilidae</taxon>
        <taxon>Triplophysa</taxon>
    </lineage>
</organism>